<feature type="domain" description="MacB-like periplasmic core" evidence="8">
    <location>
        <begin position="20"/>
        <end position="239"/>
    </location>
</feature>
<dbReference type="AlphaFoldDB" id="A0A2U2BCU4"/>
<evidence type="ECO:0000259" key="7">
    <source>
        <dbReference type="Pfam" id="PF02687"/>
    </source>
</evidence>
<dbReference type="PANTHER" id="PTHR30572">
    <property type="entry name" value="MEMBRANE COMPONENT OF TRANSPORTER-RELATED"/>
    <property type="match status" value="1"/>
</dbReference>
<evidence type="ECO:0000313" key="9">
    <source>
        <dbReference type="EMBL" id="PWE00853.1"/>
    </source>
</evidence>
<keyword evidence="10" id="KW-1185">Reference proteome</keyword>
<feature type="transmembrane region" description="Helical" evidence="6">
    <location>
        <begin position="418"/>
        <end position="441"/>
    </location>
</feature>
<keyword evidence="3 6" id="KW-0812">Transmembrane</keyword>
<feature type="transmembrane region" description="Helical" evidence="6">
    <location>
        <begin position="21"/>
        <end position="42"/>
    </location>
</feature>
<dbReference type="RefSeq" id="WP_109263224.1">
    <property type="nucleotide sequence ID" value="NZ_QEWP01000002.1"/>
</dbReference>
<proteinExistence type="predicted"/>
<feature type="transmembrane region" description="Helical" evidence="6">
    <location>
        <begin position="279"/>
        <end position="300"/>
    </location>
</feature>
<evidence type="ECO:0000256" key="5">
    <source>
        <dbReference type="ARBA" id="ARBA00023136"/>
    </source>
</evidence>
<dbReference type="InterPro" id="IPR003838">
    <property type="entry name" value="ABC3_permease_C"/>
</dbReference>
<evidence type="ECO:0000256" key="1">
    <source>
        <dbReference type="ARBA" id="ARBA00004651"/>
    </source>
</evidence>
<evidence type="ECO:0000256" key="4">
    <source>
        <dbReference type="ARBA" id="ARBA00022989"/>
    </source>
</evidence>
<keyword evidence="5 6" id="KW-0472">Membrane</keyword>
<evidence type="ECO:0000256" key="3">
    <source>
        <dbReference type="ARBA" id="ARBA00022692"/>
    </source>
</evidence>
<dbReference type="PANTHER" id="PTHR30572:SF18">
    <property type="entry name" value="ABC-TYPE MACROLIDE FAMILY EXPORT SYSTEM PERMEASE COMPONENT 2"/>
    <property type="match status" value="1"/>
</dbReference>
<dbReference type="Pfam" id="PF12704">
    <property type="entry name" value="MacB_PCD"/>
    <property type="match status" value="1"/>
</dbReference>
<evidence type="ECO:0008006" key="11">
    <source>
        <dbReference type="Google" id="ProtNLM"/>
    </source>
</evidence>
<dbReference type="InterPro" id="IPR025857">
    <property type="entry name" value="MacB_PCD"/>
</dbReference>
<dbReference type="Proteomes" id="UP000244956">
    <property type="component" value="Unassembled WGS sequence"/>
</dbReference>
<organism evidence="9 10">
    <name type="scientific">Marinilabilia rubra</name>
    <dbReference type="NCBI Taxonomy" id="2162893"/>
    <lineage>
        <taxon>Bacteria</taxon>
        <taxon>Pseudomonadati</taxon>
        <taxon>Bacteroidota</taxon>
        <taxon>Bacteroidia</taxon>
        <taxon>Marinilabiliales</taxon>
        <taxon>Marinilabiliaceae</taxon>
        <taxon>Marinilabilia</taxon>
    </lineage>
</organism>
<sequence>MIIKNAKLAFRSLLKNKTVSILNLTGLTVGVTVSLLIFIFVMKEQSTDQFIPQVEDVYCLTNNNSTYLSQNMVNLVKDEIPEVDKVTYCTVDWSPQIFLERDNQSFKVNKMLTADSCFFRVFQFEPVWGDPGKAINSTNKVVLTRSLSQRIFGDENPVGKTVTYNATYLQNEEVEVGAVIEDFPQNSSWDFDVVLSFQTNYKIDWYVDNMQHWGTQNYKGFVRINNNASVRYVSNKLENISLDKVPDDFKKEISFSLFPFNRVYFHLPELTMLKHGDPLTLSIIGITGVLILLLACINYINMVTAQREKRYKNVGIFKTMGSSRRRIIQQVTIESGLLLVISIAVSVVLVIASLDWINHLTNSGFTVRNMLEPEYVVLPLGMLVVMLILTGVIPGYIFSKKSPTLLLKKQVSGKKSNLFRNGLLVFQFSVSIALIAAILLINRQNSYMQEQDAGFAKDNIVYFNINDDVRENIEALKNELNNIPEIIDFTFSENVLVHNDQNWGREFINKGEKYDISFSKLAVTPNFFDFFGIELTEGKGFNEHSKEKWDLVLNETVKQQYNLQNIGDARMITSDPGEGRIIGVAEDIHFESLHVPVRSAIYMCSGDCDEVLYLKINAGNFANFQKTINKVGATWRELSPNFPMEHHFLDQSWEALYAKDRQFQKILLYATLISILLSCFGLLGLTYFVMERRTKEIGVRKVNGASEMEILTLLNKDFLKWVALAFTIATPVAWYTMDRWLQNFAYKVEISWWLFALSGLLSLGIALLTVSWQSWRAATRNPVEALRDE</sequence>
<dbReference type="InterPro" id="IPR050250">
    <property type="entry name" value="Macrolide_Exporter_MacB"/>
</dbReference>
<dbReference type="Pfam" id="PF02687">
    <property type="entry name" value="FtsX"/>
    <property type="match status" value="2"/>
</dbReference>
<name>A0A2U2BCU4_9BACT</name>
<dbReference type="GO" id="GO:0005886">
    <property type="term" value="C:plasma membrane"/>
    <property type="evidence" value="ECO:0007669"/>
    <property type="project" value="UniProtKB-SubCell"/>
</dbReference>
<protein>
    <recommendedName>
        <fullName evidence="11">ABC transporter permease</fullName>
    </recommendedName>
</protein>
<comment type="subcellular location">
    <subcellularLocation>
        <location evidence="1">Cell membrane</location>
        <topology evidence="1">Multi-pass membrane protein</topology>
    </subcellularLocation>
</comment>
<feature type="domain" description="ABC3 transporter permease C-terminal" evidence="7">
    <location>
        <begin position="287"/>
        <end position="403"/>
    </location>
</feature>
<evidence type="ECO:0000256" key="2">
    <source>
        <dbReference type="ARBA" id="ARBA00022475"/>
    </source>
</evidence>
<feature type="transmembrane region" description="Helical" evidence="6">
    <location>
        <begin position="377"/>
        <end position="398"/>
    </location>
</feature>
<reference evidence="9 10" key="1">
    <citation type="submission" date="2018-05" db="EMBL/GenBank/DDBJ databases">
        <title>Marinilabilia rubrum sp. nov., isolated from saltern sediment.</title>
        <authorList>
            <person name="Zhang R."/>
        </authorList>
    </citation>
    <scope>NUCLEOTIDE SEQUENCE [LARGE SCALE GENOMIC DNA]</scope>
    <source>
        <strain evidence="9 10">WTE16</strain>
    </source>
</reference>
<dbReference type="OrthoDB" id="973976at2"/>
<gene>
    <name evidence="9" type="ORF">DDZ16_04475</name>
</gene>
<feature type="transmembrane region" description="Helical" evidence="6">
    <location>
        <begin position="752"/>
        <end position="772"/>
    </location>
</feature>
<feature type="transmembrane region" description="Helical" evidence="6">
    <location>
        <begin position="336"/>
        <end position="357"/>
    </location>
</feature>
<keyword evidence="2" id="KW-1003">Cell membrane</keyword>
<dbReference type="GO" id="GO:0022857">
    <property type="term" value="F:transmembrane transporter activity"/>
    <property type="evidence" value="ECO:0007669"/>
    <property type="project" value="TreeGrafter"/>
</dbReference>
<feature type="transmembrane region" description="Helical" evidence="6">
    <location>
        <begin position="666"/>
        <end position="690"/>
    </location>
</feature>
<feature type="domain" description="ABC3 transporter permease C-terminal" evidence="7">
    <location>
        <begin position="671"/>
        <end position="782"/>
    </location>
</feature>
<feature type="transmembrane region" description="Helical" evidence="6">
    <location>
        <begin position="718"/>
        <end position="737"/>
    </location>
</feature>
<evidence type="ECO:0000256" key="6">
    <source>
        <dbReference type="SAM" id="Phobius"/>
    </source>
</evidence>
<evidence type="ECO:0000259" key="8">
    <source>
        <dbReference type="Pfam" id="PF12704"/>
    </source>
</evidence>
<comment type="caution">
    <text evidence="9">The sequence shown here is derived from an EMBL/GenBank/DDBJ whole genome shotgun (WGS) entry which is preliminary data.</text>
</comment>
<accession>A0A2U2BCU4</accession>
<dbReference type="EMBL" id="QEWP01000002">
    <property type="protein sequence ID" value="PWE00853.1"/>
    <property type="molecule type" value="Genomic_DNA"/>
</dbReference>
<evidence type="ECO:0000313" key="10">
    <source>
        <dbReference type="Proteomes" id="UP000244956"/>
    </source>
</evidence>
<keyword evidence="4 6" id="KW-1133">Transmembrane helix</keyword>